<keyword evidence="2" id="KW-0732">Signal</keyword>
<evidence type="ECO:0000256" key="1">
    <source>
        <dbReference type="SAM" id="MobiDB-lite"/>
    </source>
</evidence>
<organism evidence="3 4">
    <name type="scientific">Madurella fahalii</name>
    <dbReference type="NCBI Taxonomy" id="1157608"/>
    <lineage>
        <taxon>Eukaryota</taxon>
        <taxon>Fungi</taxon>
        <taxon>Dikarya</taxon>
        <taxon>Ascomycota</taxon>
        <taxon>Pezizomycotina</taxon>
        <taxon>Sordariomycetes</taxon>
        <taxon>Sordariomycetidae</taxon>
        <taxon>Sordariales</taxon>
        <taxon>Sordariales incertae sedis</taxon>
        <taxon>Madurella</taxon>
    </lineage>
</organism>
<dbReference type="RefSeq" id="XP_070916089.1">
    <property type="nucleotide sequence ID" value="XM_071059988.1"/>
</dbReference>
<feature type="region of interest" description="Disordered" evidence="1">
    <location>
        <begin position="116"/>
        <end position="160"/>
    </location>
</feature>
<dbReference type="PANTHER" id="PTHR39142">
    <property type="entry name" value="MID1P"/>
    <property type="match status" value="1"/>
</dbReference>
<proteinExistence type="predicted"/>
<dbReference type="InterPro" id="IPR024338">
    <property type="entry name" value="MID1/Yam8"/>
</dbReference>
<accession>A0ABQ0G9A9</accession>
<name>A0ABQ0G9A9_9PEZI</name>
<sequence length="636" mass="69300">MQLSPLQSRLAASVVASCLLLLLYLALFPPHFALAAELTQTLPVALDDFGFSPNSGARSLLDPTYEPDFLPFDRSIIGRAPTGFTTLTNNEAMPMNVDEGTTQRFVFELPGVSGRETERGRLDLRDEHNASQERDAGAGAGIAEDEAVREQQEPNLARRQGSRMVYISANTCEQPQPINPSRTTLDPPQLTLFVSTLAENQAPGPLADANSQALVVFNEGAAMYNFTTDREVYIGIHAPNVSEAFSGAYNFRVAASTDGFYYSYNERVDLIWVDSDSQGALLTTRNLMDKADPQLEAEIMKTQPYVLFAHSQDDRAINGLKYSYCGLQNYAQISASRNGRATNLVQTGMTKRGPGNLPKQQFFFNGLNSSTNYTGILAREGSQTGRRQSGASGGGGEVFSPMIFSTKSNHGNCALIIDLDFCNEVAYSVPSNPNFGNSTELARFYDGFASTMYENFNKSLAQIPCEAPSHQRYSLASNCSDCAAAYKDWLCSVTIPRCEDFDNEAPFLQPRAIGQPFPDGSRLDETALRGLKNITSFNSSRNPLIDQVIKPGPYKELLPCEDVCYKLVQKCPAAMGFGCPEPGSIGFEGNYARHGGELTCNFPGSAHFRSVGGRTVLVDWNFMFGLAMVGGGLLAL</sequence>
<feature type="compositionally biased region" description="Basic and acidic residues" evidence="1">
    <location>
        <begin position="116"/>
        <end position="136"/>
    </location>
</feature>
<dbReference type="PANTHER" id="PTHR39142:SF1">
    <property type="entry name" value="AEL197CP"/>
    <property type="match status" value="1"/>
</dbReference>
<dbReference type="Pfam" id="PF12929">
    <property type="entry name" value="Mid1"/>
    <property type="match status" value="1"/>
</dbReference>
<gene>
    <name evidence="3" type="ORF">MFIFM68171_04568</name>
</gene>
<reference evidence="3 4" key="1">
    <citation type="submission" date="2024-09" db="EMBL/GenBank/DDBJ databases">
        <title>Itraconazole resistance in Madurella fahalii resulting from another homologue of gene encoding cytochrome P450 14-alpha sterol demethylase (CYP51).</title>
        <authorList>
            <person name="Yoshioka I."/>
            <person name="Fahal A.H."/>
            <person name="Kaneko S."/>
            <person name="Yaguchi T."/>
        </authorList>
    </citation>
    <scope>NUCLEOTIDE SEQUENCE [LARGE SCALE GENOMIC DNA]</scope>
    <source>
        <strain evidence="3 4">IFM 68171</strain>
    </source>
</reference>
<keyword evidence="4" id="KW-1185">Reference proteome</keyword>
<dbReference type="Proteomes" id="UP001628179">
    <property type="component" value="Unassembled WGS sequence"/>
</dbReference>
<feature type="chain" id="PRO_5047403045" description="Calcium influx-promoting protein ehs1" evidence="2">
    <location>
        <begin position="36"/>
        <end position="636"/>
    </location>
</feature>
<dbReference type="GeneID" id="98175311"/>
<evidence type="ECO:0008006" key="5">
    <source>
        <dbReference type="Google" id="ProtNLM"/>
    </source>
</evidence>
<dbReference type="EMBL" id="BAAFSV010000002">
    <property type="protein sequence ID" value="GAB1314358.1"/>
    <property type="molecule type" value="Genomic_DNA"/>
</dbReference>
<feature type="signal peptide" evidence="2">
    <location>
        <begin position="1"/>
        <end position="35"/>
    </location>
</feature>
<dbReference type="InterPro" id="IPR036790">
    <property type="entry name" value="Frizzled_dom_sf"/>
</dbReference>
<protein>
    <recommendedName>
        <fullName evidence="5">Calcium influx-promoting protein ehs1</fullName>
    </recommendedName>
</protein>
<dbReference type="Gene3D" id="1.10.2000.10">
    <property type="entry name" value="Frizzled cysteine-rich domain"/>
    <property type="match status" value="1"/>
</dbReference>
<evidence type="ECO:0000313" key="3">
    <source>
        <dbReference type="EMBL" id="GAB1314358.1"/>
    </source>
</evidence>
<comment type="caution">
    <text evidence="3">The sequence shown here is derived from an EMBL/GenBank/DDBJ whole genome shotgun (WGS) entry which is preliminary data.</text>
</comment>
<evidence type="ECO:0000313" key="4">
    <source>
        <dbReference type="Proteomes" id="UP001628179"/>
    </source>
</evidence>
<evidence type="ECO:0000256" key="2">
    <source>
        <dbReference type="SAM" id="SignalP"/>
    </source>
</evidence>